<feature type="active site" description="Charge relay system" evidence="7">
    <location>
        <position position="250"/>
    </location>
</feature>
<feature type="binding site" evidence="7">
    <location>
        <position position="494"/>
    </location>
    <ligand>
        <name>Ca(2+)</name>
        <dbReference type="ChEBI" id="CHEBI:29108"/>
    </ligand>
</feature>
<evidence type="ECO:0000259" key="9">
    <source>
        <dbReference type="PROSITE" id="PS51695"/>
    </source>
</evidence>
<protein>
    <submittedName>
        <fullName evidence="10">Peptidase S53 propeptide</fullName>
    </submittedName>
</protein>
<feature type="binding site" evidence="7">
    <location>
        <position position="514"/>
    </location>
    <ligand>
        <name>Ca(2+)</name>
        <dbReference type="ChEBI" id="CHEBI:29108"/>
    </ligand>
</feature>
<evidence type="ECO:0000313" key="11">
    <source>
        <dbReference type="Proteomes" id="UP000001192"/>
    </source>
</evidence>
<feature type="region of interest" description="Disordered" evidence="8">
    <location>
        <begin position="230"/>
        <end position="249"/>
    </location>
</feature>
<name>B2JTP3_PARP8</name>
<proteinExistence type="predicted"/>
<dbReference type="PROSITE" id="PS51695">
    <property type="entry name" value="SEDOLISIN"/>
    <property type="match status" value="1"/>
</dbReference>
<keyword evidence="5 7" id="KW-0106">Calcium</keyword>
<evidence type="ECO:0000256" key="6">
    <source>
        <dbReference type="ARBA" id="ARBA00023145"/>
    </source>
</evidence>
<dbReference type="AlphaFoldDB" id="B2JTP3"/>
<dbReference type="Pfam" id="PF09286">
    <property type="entry name" value="Pro-kuma_activ"/>
    <property type="match status" value="1"/>
</dbReference>
<keyword evidence="10" id="KW-0614">Plasmid</keyword>
<feature type="binding site" evidence="7">
    <location>
        <position position="516"/>
    </location>
    <ligand>
        <name>Ca(2+)</name>
        <dbReference type="ChEBI" id="CHEBI:29108"/>
    </ligand>
</feature>
<dbReference type="GO" id="GO:0008240">
    <property type="term" value="F:tripeptidyl-peptidase activity"/>
    <property type="evidence" value="ECO:0007669"/>
    <property type="project" value="TreeGrafter"/>
</dbReference>
<keyword evidence="4 7" id="KW-0720">Serine protease</keyword>
<feature type="domain" description="Peptidase S53" evidence="9">
    <location>
        <begin position="178"/>
        <end position="534"/>
    </location>
</feature>
<dbReference type="Proteomes" id="UP000001192">
    <property type="component" value="Plasmid pBPHY01"/>
</dbReference>
<dbReference type="InterPro" id="IPR050819">
    <property type="entry name" value="Tripeptidyl-peptidase_I"/>
</dbReference>
<dbReference type="CDD" id="cd11377">
    <property type="entry name" value="Pro-peptidase_S53"/>
    <property type="match status" value="1"/>
</dbReference>
<dbReference type="SUPFAM" id="SSF54897">
    <property type="entry name" value="Protease propeptides/inhibitors"/>
    <property type="match status" value="1"/>
</dbReference>
<dbReference type="PANTHER" id="PTHR14218:SF15">
    <property type="entry name" value="TRIPEPTIDYL-PEPTIDASE 1"/>
    <property type="match status" value="1"/>
</dbReference>
<dbReference type="Pfam" id="PF00082">
    <property type="entry name" value="Peptidase_S8"/>
    <property type="match status" value="1"/>
</dbReference>
<evidence type="ECO:0000256" key="4">
    <source>
        <dbReference type="ARBA" id="ARBA00022825"/>
    </source>
</evidence>
<keyword evidence="3 7" id="KW-0378">Hydrolase</keyword>
<dbReference type="KEGG" id="bph:Bphy_6936"/>
<evidence type="ECO:0000256" key="5">
    <source>
        <dbReference type="ARBA" id="ARBA00022837"/>
    </source>
</evidence>
<dbReference type="EMBL" id="CP001045">
    <property type="protein sequence ID" value="ACC75946.1"/>
    <property type="molecule type" value="Genomic_DNA"/>
</dbReference>
<keyword evidence="1 7" id="KW-0645">Protease</keyword>
<sequence length="534" mass="55841">MAQYVPLPGSQKNVLPNSRLAGPVDPSTLASVTVRIRSVSDPATLVQKAYELAKTPLADRKYLTHEELAEQHGASKEDLDMIEHFAQQHDLKVAHRSAGERAVVLQGRLGDLLGAFHADVQMYHHAAGTYRGRRGEISLPQELSKIVTGVFGFDTRPKHREPHRQKSAAQNGPGNGNGVAATVFAKRYNFPPQLDGTGQTIGIIELGGGYRRSDLNAFFKEIGVPTPQVSSVSIDHAGNHPSTPDSDDGEVMLDIEVAGAVAPKAKYVVYFAPNIGDQGFLDAISAAVHDSERKPSVISISWGSPEVSTDEQGLKAYHELFAAAASLGITVCAASGDHGTANLDAGHWDGKIHVNHPACDDLVLGCGGTQITGGRDVVWNDGTPFNVNVQGGGGWATGGGVSAAFPVPAYQKNAGIDPVSIDSGTAGRGVPDIAMSATNYFTRVDTSEGPSGGTSAVAPLMAALVAQLNQGKAKNVGFLNPFLYANASKGIFNDVTSGTNAIKNTIKGYQAASGWDACTGLGTPDGTAILNHLA</sequence>
<dbReference type="GO" id="GO:0046872">
    <property type="term" value="F:metal ion binding"/>
    <property type="evidence" value="ECO:0007669"/>
    <property type="project" value="UniProtKB-UniRule"/>
</dbReference>
<feature type="active site" description="Charge relay system" evidence="7">
    <location>
        <position position="254"/>
    </location>
</feature>
<keyword evidence="2 7" id="KW-0479">Metal-binding</keyword>
<keyword evidence="6" id="KW-0865">Zymogen</keyword>
<feature type="binding site" evidence="7">
    <location>
        <position position="495"/>
    </location>
    <ligand>
        <name>Ca(2+)</name>
        <dbReference type="ChEBI" id="CHEBI:29108"/>
    </ligand>
</feature>
<feature type="region of interest" description="Disordered" evidence="8">
    <location>
        <begin position="154"/>
        <end position="176"/>
    </location>
</feature>
<evidence type="ECO:0000256" key="3">
    <source>
        <dbReference type="ARBA" id="ARBA00022801"/>
    </source>
</evidence>
<dbReference type="InterPro" id="IPR036852">
    <property type="entry name" value="Peptidase_S8/S53_dom_sf"/>
</dbReference>
<geneLocation type="plasmid" evidence="10 11">
    <name>pBPHY01</name>
</geneLocation>
<dbReference type="HOGENOM" id="CLU_012501_0_1_4"/>
<feature type="region of interest" description="Disordered" evidence="8">
    <location>
        <begin position="1"/>
        <end position="20"/>
    </location>
</feature>
<accession>B2JTP3</accession>
<comment type="cofactor">
    <cofactor evidence="7">
        <name>Ca(2+)</name>
        <dbReference type="ChEBI" id="CHEBI:29108"/>
    </cofactor>
    <text evidence="7">Binds 1 Ca(2+) ion per subunit.</text>
</comment>
<dbReference type="Gene3D" id="3.40.50.200">
    <property type="entry name" value="Peptidase S8/S53 domain"/>
    <property type="match status" value="1"/>
</dbReference>
<feature type="active site" description="Charge relay system" evidence="7">
    <location>
        <position position="455"/>
    </location>
</feature>
<dbReference type="InterPro" id="IPR030400">
    <property type="entry name" value="Sedolisin_dom"/>
</dbReference>
<evidence type="ECO:0000313" key="10">
    <source>
        <dbReference type="EMBL" id="ACC75946.1"/>
    </source>
</evidence>
<dbReference type="GO" id="GO:0004252">
    <property type="term" value="F:serine-type endopeptidase activity"/>
    <property type="evidence" value="ECO:0007669"/>
    <property type="project" value="UniProtKB-UniRule"/>
</dbReference>
<dbReference type="CDD" id="cd04056">
    <property type="entry name" value="Peptidases_S53"/>
    <property type="match status" value="1"/>
</dbReference>
<dbReference type="SUPFAM" id="SSF52743">
    <property type="entry name" value="Subtilisin-like"/>
    <property type="match status" value="1"/>
</dbReference>
<gene>
    <name evidence="10" type="ordered locus">Bphy_6936</name>
</gene>
<evidence type="ECO:0000256" key="7">
    <source>
        <dbReference type="PROSITE-ProRule" id="PRU01032"/>
    </source>
</evidence>
<organism evidence="10 11">
    <name type="scientific">Paraburkholderia phymatum (strain DSM 17167 / CIP 108236 / LMG 21445 / STM815)</name>
    <name type="common">Burkholderia phymatum</name>
    <dbReference type="NCBI Taxonomy" id="391038"/>
    <lineage>
        <taxon>Bacteria</taxon>
        <taxon>Pseudomonadati</taxon>
        <taxon>Pseudomonadota</taxon>
        <taxon>Betaproteobacteria</taxon>
        <taxon>Burkholderiales</taxon>
        <taxon>Burkholderiaceae</taxon>
        <taxon>Paraburkholderia</taxon>
    </lineage>
</organism>
<dbReference type="InterPro" id="IPR000209">
    <property type="entry name" value="Peptidase_S8/S53_dom"/>
</dbReference>
<evidence type="ECO:0000256" key="8">
    <source>
        <dbReference type="SAM" id="MobiDB-lite"/>
    </source>
</evidence>
<reference evidence="11" key="1">
    <citation type="journal article" date="2014" name="Stand. Genomic Sci.">
        <title>Complete genome sequence of Burkholderia phymatum STM815(T), a broad host range and efficient nitrogen-fixing symbiont of Mimosa species.</title>
        <authorList>
            <person name="Moulin L."/>
            <person name="Klonowska A."/>
            <person name="Caroline B."/>
            <person name="Booth K."/>
            <person name="Vriezen J.A."/>
            <person name="Melkonian R."/>
            <person name="James E.K."/>
            <person name="Young J.P."/>
            <person name="Bena G."/>
            <person name="Hauser L."/>
            <person name="Land M."/>
            <person name="Kyrpides N."/>
            <person name="Bruce D."/>
            <person name="Chain P."/>
            <person name="Copeland A."/>
            <person name="Pitluck S."/>
            <person name="Woyke T."/>
            <person name="Lizotte-Waniewski M."/>
            <person name="Bristow J."/>
            <person name="Riley M."/>
        </authorList>
    </citation>
    <scope>NUCLEOTIDE SEQUENCE [LARGE SCALE GENOMIC DNA]</scope>
    <source>
        <strain evidence="11">DSM 17167 / CIP 108236 / LMG 21445 / STM815</strain>
        <plasmid evidence="11">Plasmid pBPHY01</plasmid>
    </source>
</reference>
<feature type="compositionally biased region" description="Basic residues" evidence="8">
    <location>
        <begin position="157"/>
        <end position="166"/>
    </location>
</feature>
<dbReference type="OrthoDB" id="9002785at2"/>
<dbReference type="RefSeq" id="WP_012406105.1">
    <property type="nucleotide sequence ID" value="NC_010625.1"/>
</dbReference>
<dbReference type="InterPro" id="IPR015366">
    <property type="entry name" value="S53_propep"/>
</dbReference>
<evidence type="ECO:0000256" key="1">
    <source>
        <dbReference type="ARBA" id="ARBA00022670"/>
    </source>
</evidence>
<dbReference type="GO" id="GO:0006508">
    <property type="term" value="P:proteolysis"/>
    <property type="evidence" value="ECO:0007669"/>
    <property type="project" value="UniProtKB-KW"/>
</dbReference>
<keyword evidence="11" id="KW-1185">Reference proteome</keyword>
<dbReference type="SMART" id="SM00944">
    <property type="entry name" value="Pro-kuma_activ"/>
    <property type="match status" value="1"/>
</dbReference>
<evidence type="ECO:0000256" key="2">
    <source>
        <dbReference type="ARBA" id="ARBA00022723"/>
    </source>
</evidence>
<dbReference type="PANTHER" id="PTHR14218">
    <property type="entry name" value="PROTEASE S8 TRIPEPTIDYL PEPTIDASE I CLN2"/>
    <property type="match status" value="1"/>
</dbReference>